<dbReference type="PANTHER" id="PTHR23017">
    <property type="entry name" value="SERPENTINE RECEPTOR, CLASS X"/>
    <property type="match status" value="1"/>
</dbReference>
<feature type="transmembrane region" description="Helical" evidence="5">
    <location>
        <begin position="134"/>
        <end position="159"/>
    </location>
</feature>
<feature type="transmembrane region" description="Helical" evidence="5">
    <location>
        <begin position="224"/>
        <end position="245"/>
    </location>
</feature>
<name>A0A914BZN8_9BILA</name>
<dbReference type="GO" id="GO:0004930">
    <property type="term" value="F:G protein-coupled receptor activity"/>
    <property type="evidence" value="ECO:0007669"/>
    <property type="project" value="InterPro"/>
</dbReference>
<evidence type="ECO:0000259" key="6">
    <source>
        <dbReference type="Pfam" id="PF10328"/>
    </source>
</evidence>
<proteinExistence type="predicted"/>
<organism evidence="7 8">
    <name type="scientific">Acrobeloides nanus</name>
    <dbReference type="NCBI Taxonomy" id="290746"/>
    <lineage>
        <taxon>Eukaryota</taxon>
        <taxon>Metazoa</taxon>
        <taxon>Ecdysozoa</taxon>
        <taxon>Nematoda</taxon>
        <taxon>Chromadorea</taxon>
        <taxon>Rhabditida</taxon>
        <taxon>Tylenchina</taxon>
        <taxon>Cephalobomorpha</taxon>
        <taxon>Cephaloboidea</taxon>
        <taxon>Cephalobidae</taxon>
        <taxon>Acrobeloides</taxon>
    </lineage>
</organism>
<feature type="transmembrane region" description="Helical" evidence="5">
    <location>
        <begin position="93"/>
        <end position="113"/>
    </location>
</feature>
<dbReference type="InterPro" id="IPR019430">
    <property type="entry name" value="7TM_GPCR_serpentine_rcpt_Srx"/>
</dbReference>
<keyword evidence="4 5" id="KW-0472">Membrane</keyword>
<sequence>MNLNVSYPVNNPPLDIKLSIAVIMGMPPLSMILYVPLLYIILTNRKKYNNPFYKLVVVIGLNDYVLLLHFMYWGTCLIYEQCPFGEAFNEFQMVIAMMTCYGCMLLNMLIAWNRFAAVFFHHYYDTHLFTKSMTYFYVFLVYTVSASANIPVFMFGAKIYPQWNTFWFVRQPSLQFIEIWQIGDVVFAYMLHLGLIGMYLAAFIRCYKMTGRQSTEQLKTNRRFLYMAAINGIPCLTYVNCYHFGSELSAHFFAMLCMILTPFVYMWFNAELRQDLMRLMCRSSDAYSRGTSQIFPSSTIKGQSQAISNNNLAASLAAELVADNNLMNLSSNVQQ</sequence>
<protein>
    <submittedName>
        <fullName evidence="8">7TM GPCR serpentine receptor class x (Srx) domain-containing protein</fullName>
    </submittedName>
</protein>
<evidence type="ECO:0000313" key="8">
    <source>
        <dbReference type="WBParaSite" id="ACRNAN_Path_1379.g5412.t1"/>
    </source>
</evidence>
<feature type="domain" description="7TM GPCR serpentine receptor class x (Srx)" evidence="6">
    <location>
        <begin position="38"/>
        <end position="260"/>
    </location>
</feature>
<dbReference type="InterPro" id="IPR000276">
    <property type="entry name" value="GPCR_Rhodpsn"/>
</dbReference>
<evidence type="ECO:0000256" key="4">
    <source>
        <dbReference type="ARBA" id="ARBA00023136"/>
    </source>
</evidence>
<dbReference type="Pfam" id="PF10328">
    <property type="entry name" value="7TM_GPCR_Srx"/>
    <property type="match status" value="1"/>
</dbReference>
<dbReference type="PANTHER" id="PTHR23017:SF3">
    <property type="entry name" value="G-PROTEIN COUPLED RECEPTORS FAMILY 1 PROFILE DOMAIN-CONTAINING PROTEIN"/>
    <property type="match status" value="1"/>
</dbReference>
<keyword evidence="3 5" id="KW-1133">Transmembrane helix</keyword>
<dbReference type="SUPFAM" id="SSF81321">
    <property type="entry name" value="Family A G protein-coupled receptor-like"/>
    <property type="match status" value="1"/>
</dbReference>
<reference evidence="8" key="1">
    <citation type="submission" date="2022-11" db="UniProtKB">
        <authorList>
            <consortium name="WormBaseParasite"/>
        </authorList>
    </citation>
    <scope>IDENTIFICATION</scope>
</reference>
<feature type="transmembrane region" description="Helical" evidence="5">
    <location>
        <begin position="20"/>
        <end position="40"/>
    </location>
</feature>
<keyword evidence="2 5" id="KW-0812">Transmembrane</keyword>
<dbReference type="CDD" id="cd00637">
    <property type="entry name" value="7tm_classA_rhodopsin-like"/>
    <property type="match status" value="1"/>
</dbReference>
<dbReference type="Proteomes" id="UP000887540">
    <property type="component" value="Unplaced"/>
</dbReference>
<dbReference type="GO" id="GO:0016020">
    <property type="term" value="C:membrane"/>
    <property type="evidence" value="ECO:0007669"/>
    <property type="project" value="UniProtKB-SubCell"/>
</dbReference>
<evidence type="ECO:0000256" key="3">
    <source>
        <dbReference type="ARBA" id="ARBA00022989"/>
    </source>
</evidence>
<evidence type="ECO:0000313" key="7">
    <source>
        <dbReference type="Proteomes" id="UP000887540"/>
    </source>
</evidence>
<evidence type="ECO:0000256" key="5">
    <source>
        <dbReference type="SAM" id="Phobius"/>
    </source>
</evidence>
<accession>A0A914BZN8</accession>
<dbReference type="Gene3D" id="1.20.1070.10">
    <property type="entry name" value="Rhodopsin 7-helix transmembrane proteins"/>
    <property type="match status" value="1"/>
</dbReference>
<dbReference type="WBParaSite" id="ACRNAN_Path_1379.g5412.t1">
    <property type="protein sequence ID" value="ACRNAN_Path_1379.g5412.t1"/>
    <property type="gene ID" value="ACRNAN_Path_1379.g5412"/>
</dbReference>
<comment type="subcellular location">
    <subcellularLocation>
        <location evidence="1">Membrane</location>
    </subcellularLocation>
</comment>
<evidence type="ECO:0000256" key="1">
    <source>
        <dbReference type="ARBA" id="ARBA00004370"/>
    </source>
</evidence>
<feature type="transmembrane region" description="Helical" evidence="5">
    <location>
        <begin position="52"/>
        <end position="73"/>
    </location>
</feature>
<evidence type="ECO:0000256" key="2">
    <source>
        <dbReference type="ARBA" id="ARBA00022692"/>
    </source>
</evidence>
<feature type="transmembrane region" description="Helical" evidence="5">
    <location>
        <begin position="251"/>
        <end position="268"/>
    </location>
</feature>
<feature type="transmembrane region" description="Helical" evidence="5">
    <location>
        <begin position="179"/>
        <end position="204"/>
    </location>
</feature>
<keyword evidence="7" id="KW-1185">Reference proteome</keyword>
<dbReference type="PROSITE" id="PS00237">
    <property type="entry name" value="G_PROTEIN_RECEP_F1_1"/>
    <property type="match status" value="1"/>
</dbReference>
<dbReference type="AlphaFoldDB" id="A0A914BZN8"/>